<dbReference type="GO" id="GO:0003700">
    <property type="term" value="F:DNA-binding transcription factor activity"/>
    <property type="evidence" value="ECO:0007669"/>
    <property type="project" value="InterPro"/>
</dbReference>
<dbReference type="Gene3D" id="1.10.10.10">
    <property type="entry name" value="Winged helix-like DNA-binding domain superfamily/Winged helix DNA-binding domain"/>
    <property type="match status" value="1"/>
</dbReference>
<evidence type="ECO:0000313" key="7">
    <source>
        <dbReference type="EMBL" id="TFV70020.1"/>
    </source>
</evidence>
<dbReference type="FunFam" id="1.10.10.10:FF:000001">
    <property type="entry name" value="LysR family transcriptional regulator"/>
    <property type="match status" value="1"/>
</dbReference>
<dbReference type="PANTHER" id="PTHR30537:SF72">
    <property type="entry name" value="LYSR FAMILY TRANSCRIPTIONAL REGULATOR"/>
    <property type="match status" value="1"/>
</dbReference>
<dbReference type="InterPro" id="IPR036388">
    <property type="entry name" value="WH-like_DNA-bd_sf"/>
</dbReference>
<evidence type="ECO:0000256" key="5">
    <source>
        <dbReference type="ARBA" id="ARBA00023163"/>
    </source>
</evidence>
<dbReference type="SUPFAM" id="SSF46785">
    <property type="entry name" value="Winged helix' DNA-binding domain"/>
    <property type="match status" value="1"/>
</dbReference>
<dbReference type="InterPro" id="IPR005119">
    <property type="entry name" value="LysR_subst-bd"/>
</dbReference>
<dbReference type="GO" id="GO:0043565">
    <property type="term" value="F:sequence-specific DNA binding"/>
    <property type="evidence" value="ECO:0007669"/>
    <property type="project" value="TreeGrafter"/>
</dbReference>
<keyword evidence="3" id="KW-0805">Transcription regulation</keyword>
<dbReference type="InterPro" id="IPR058163">
    <property type="entry name" value="LysR-type_TF_proteobact-type"/>
</dbReference>
<comment type="function">
    <text evidence="1">NodD regulates the expression of the nodABCFE genes which encode other nodulation proteins. NodD is also a negative regulator of its own expression. Binds flavonoids as inducers.</text>
</comment>
<feature type="domain" description="HTH lysR-type" evidence="6">
    <location>
        <begin position="1"/>
        <end position="59"/>
    </location>
</feature>
<evidence type="ECO:0000256" key="2">
    <source>
        <dbReference type="ARBA" id="ARBA00009437"/>
    </source>
</evidence>
<keyword evidence="4" id="KW-0238">DNA-binding</keyword>
<evidence type="ECO:0000256" key="4">
    <source>
        <dbReference type="ARBA" id="ARBA00023125"/>
    </source>
</evidence>
<gene>
    <name evidence="7" type="ORF">E4K64_31090</name>
</gene>
<dbReference type="CDD" id="cd08422">
    <property type="entry name" value="PBP2_CrgA_like"/>
    <property type="match status" value="1"/>
</dbReference>
<organism evidence="7 8">
    <name type="scientific">Bradyrhizobium frederickii</name>
    <dbReference type="NCBI Taxonomy" id="2560054"/>
    <lineage>
        <taxon>Bacteria</taxon>
        <taxon>Pseudomonadati</taxon>
        <taxon>Pseudomonadota</taxon>
        <taxon>Alphaproteobacteria</taxon>
        <taxon>Hyphomicrobiales</taxon>
        <taxon>Nitrobacteraceae</taxon>
        <taxon>Bradyrhizobium</taxon>
    </lineage>
</organism>
<evidence type="ECO:0000256" key="3">
    <source>
        <dbReference type="ARBA" id="ARBA00023015"/>
    </source>
</evidence>
<dbReference type="InterPro" id="IPR036390">
    <property type="entry name" value="WH_DNA-bd_sf"/>
</dbReference>
<dbReference type="Pfam" id="PF00126">
    <property type="entry name" value="HTH_1"/>
    <property type="match status" value="1"/>
</dbReference>
<evidence type="ECO:0000259" key="6">
    <source>
        <dbReference type="PROSITE" id="PS50931"/>
    </source>
</evidence>
<keyword evidence="5" id="KW-0804">Transcription</keyword>
<comment type="caution">
    <text evidence="7">The sequence shown here is derived from an EMBL/GenBank/DDBJ whole genome shotgun (WGS) entry which is preliminary data.</text>
</comment>
<dbReference type="PRINTS" id="PR00039">
    <property type="entry name" value="HTHLYSR"/>
</dbReference>
<dbReference type="PANTHER" id="PTHR30537">
    <property type="entry name" value="HTH-TYPE TRANSCRIPTIONAL REGULATOR"/>
    <property type="match status" value="1"/>
</dbReference>
<sequence length="309" mass="33258">METLANLESFLRSAECGSFSEASRRLSLTPAAVSRNVAMLERNLGVRLFHRSTRKLTLTEAGETFRVAISDNLEGLQAAIAGISTGSTEPAGLLKVSLPPTFGTAHILPLLPGFLARYPRVRPEWHFENRQVDLIGEGYDAAIGGGFELSPGLVSRTLAPAHIVAVASPAYMSGRVPPTKPDELAGLNGIVMRSLQTGRIRHWSMRDVSGREVQASLSESIVVNDPAAMREAALLGLGVAMLATADILPALEDGSLLRLVPRWYCDAGAISIYHASRKLVPAKTRAFVDWVTEAFSKNRLAERFAGSLS</sequence>
<reference evidence="7 8" key="1">
    <citation type="submission" date="2019-03" db="EMBL/GenBank/DDBJ databases">
        <title>Bradyrhizobium strains diversity.</title>
        <authorList>
            <person name="Urquiaga M.C.O."/>
            <person name="Hungria M."/>
            <person name="Delamuta J.R.M."/>
            <person name="Klepa M.S."/>
        </authorList>
    </citation>
    <scope>NUCLEOTIDE SEQUENCE [LARGE SCALE GENOMIC DNA]</scope>
    <source>
        <strain evidence="7 8">CNPSo 3426</strain>
    </source>
</reference>
<accession>A0A4Y9NQ18</accession>
<dbReference type="InterPro" id="IPR000847">
    <property type="entry name" value="LysR_HTH_N"/>
</dbReference>
<dbReference type="PROSITE" id="PS50931">
    <property type="entry name" value="HTH_LYSR"/>
    <property type="match status" value="1"/>
</dbReference>
<dbReference type="SUPFAM" id="SSF53850">
    <property type="entry name" value="Periplasmic binding protein-like II"/>
    <property type="match status" value="1"/>
</dbReference>
<evidence type="ECO:0000256" key="1">
    <source>
        <dbReference type="ARBA" id="ARBA00003502"/>
    </source>
</evidence>
<name>A0A4Y9NQ18_9BRAD</name>
<evidence type="ECO:0000313" key="8">
    <source>
        <dbReference type="Proteomes" id="UP000297700"/>
    </source>
</evidence>
<dbReference type="GO" id="GO:0006351">
    <property type="term" value="P:DNA-templated transcription"/>
    <property type="evidence" value="ECO:0007669"/>
    <property type="project" value="TreeGrafter"/>
</dbReference>
<dbReference type="EMBL" id="SPQS01000023">
    <property type="protein sequence ID" value="TFV70020.1"/>
    <property type="molecule type" value="Genomic_DNA"/>
</dbReference>
<dbReference type="Pfam" id="PF03466">
    <property type="entry name" value="LysR_substrate"/>
    <property type="match status" value="1"/>
</dbReference>
<proteinExistence type="inferred from homology"/>
<comment type="similarity">
    <text evidence="2">Belongs to the LysR transcriptional regulatory family.</text>
</comment>
<dbReference type="AlphaFoldDB" id="A0A4Y9NQ18"/>
<protein>
    <submittedName>
        <fullName evidence="7">LysR family transcriptional regulator</fullName>
    </submittedName>
</protein>
<dbReference type="Proteomes" id="UP000297700">
    <property type="component" value="Unassembled WGS sequence"/>
</dbReference>
<dbReference type="RefSeq" id="WP_135166802.1">
    <property type="nucleotide sequence ID" value="NZ_SPQS01000023.1"/>
</dbReference>
<dbReference type="Gene3D" id="3.40.190.290">
    <property type="match status" value="1"/>
</dbReference>